<evidence type="ECO:0000313" key="3">
    <source>
        <dbReference type="Proteomes" id="UP000799779"/>
    </source>
</evidence>
<reference evidence="2" key="1">
    <citation type="journal article" date="2020" name="Stud. Mycol.">
        <title>101 Dothideomycetes genomes: a test case for predicting lifestyles and emergence of pathogens.</title>
        <authorList>
            <person name="Haridas S."/>
            <person name="Albert R."/>
            <person name="Binder M."/>
            <person name="Bloem J."/>
            <person name="Labutti K."/>
            <person name="Salamov A."/>
            <person name="Andreopoulos B."/>
            <person name="Baker S."/>
            <person name="Barry K."/>
            <person name="Bills G."/>
            <person name="Bluhm B."/>
            <person name="Cannon C."/>
            <person name="Castanera R."/>
            <person name="Culley D."/>
            <person name="Daum C."/>
            <person name="Ezra D."/>
            <person name="Gonzalez J."/>
            <person name="Henrissat B."/>
            <person name="Kuo A."/>
            <person name="Liang C."/>
            <person name="Lipzen A."/>
            <person name="Lutzoni F."/>
            <person name="Magnuson J."/>
            <person name="Mondo S."/>
            <person name="Nolan M."/>
            <person name="Ohm R."/>
            <person name="Pangilinan J."/>
            <person name="Park H.-J."/>
            <person name="Ramirez L."/>
            <person name="Alfaro M."/>
            <person name="Sun H."/>
            <person name="Tritt A."/>
            <person name="Yoshinaga Y."/>
            <person name="Zwiers L.-H."/>
            <person name="Turgeon B."/>
            <person name="Goodwin S."/>
            <person name="Spatafora J."/>
            <person name="Crous P."/>
            <person name="Grigoriev I."/>
        </authorList>
    </citation>
    <scope>NUCLEOTIDE SEQUENCE</scope>
    <source>
        <strain evidence="2">CBS 123094</strain>
    </source>
</reference>
<dbReference type="EMBL" id="ML977605">
    <property type="protein sequence ID" value="KAF1998292.1"/>
    <property type="molecule type" value="Genomic_DNA"/>
</dbReference>
<dbReference type="AlphaFoldDB" id="A0A6A5W989"/>
<accession>A0A6A5W989</accession>
<evidence type="ECO:0000256" key="1">
    <source>
        <dbReference type="SAM" id="MobiDB-lite"/>
    </source>
</evidence>
<organism evidence="2 3">
    <name type="scientific">Amniculicola lignicola CBS 123094</name>
    <dbReference type="NCBI Taxonomy" id="1392246"/>
    <lineage>
        <taxon>Eukaryota</taxon>
        <taxon>Fungi</taxon>
        <taxon>Dikarya</taxon>
        <taxon>Ascomycota</taxon>
        <taxon>Pezizomycotina</taxon>
        <taxon>Dothideomycetes</taxon>
        <taxon>Pleosporomycetidae</taxon>
        <taxon>Pleosporales</taxon>
        <taxon>Amniculicolaceae</taxon>
        <taxon>Amniculicola</taxon>
    </lineage>
</organism>
<feature type="compositionally biased region" description="Pro residues" evidence="1">
    <location>
        <begin position="70"/>
        <end position="82"/>
    </location>
</feature>
<proteinExistence type="predicted"/>
<name>A0A6A5W989_9PLEO</name>
<feature type="region of interest" description="Disordered" evidence="1">
    <location>
        <begin position="27"/>
        <end position="88"/>
    </location>
</feature>
<evidence type="ECO:0000313" key="2">
    <source>
        <dbReference type="EMBL" id="KAF1998292.1"/>
    </source>
</evidence>
<sequence length="161" mass="18221">MTCLFFPREFSRLTWCQNTYQPRKDLHTQSVKPYPPLASSPRIKCLPRPSTAPHRTTPHRTVRSSVHPSISPPLQPPPPPSRESPTPRFPDALAAPMVQCARSLAPSSWLRCPKKFIPDAARACESVMHACLVSERHIVHVHVWTCVDMCRRHAMVSWVCG</sequence>
<protein>
    <submittedName>
        <fullName evidence="2">Uncharacterized protein</fullName>
    </submittedName>
</protein>
<dbReference type="Proteomes" id="UP000799779">
    <property type="component" value="Unassembled WGS sequence"/>
</dbReference>
<gene>
    <name evidence="2" type="ORF">P154DRAFT_524201</name>
</gene>
<keyword evidence="3" id="KW-1185">Reference proteome</keyword>